<evidence type="ECO:0000313" key="11">
    <source>
        <dbReference type="EMBL" id="MBA9003100.1"/>
    </source>
</evidence>
<feature type="transmembrane region" description="Helical" evidence="9">
    <location>
        <begin position="36"/>
        <end position="60"/>
    </location>
</feature>
<dbReference type="EMBL" id="JACJII010000001">
    <property type="protein sequence ID" value="MBA9003100.1"/>
    <property type="molecule type" value="Genomic_DNA"/>
</dbReference>
<dbReference type="GO" id="GO:0000160">
    <property type="term" value="P:phosphorelay signal transduction system"/>
    <property type="evidence" value="ECO:0007669"/>
    <property type="project" value="TreeGrafter"/>
</dbReference>
<dbReference type="InterPro" id="IPR005467">
    <property type="entry name" value="His_kinase_dom"/>
</dbReference>
<feature type="compositionally biased region" description="Low complexity" evidence="8">
    <location>
        <begin position="471"/>
        <end position="482"/>
    </location>
</feature>
<comment type="catalytic activity">
    <reaction evidence="1">
        <text>ATP + protein L-histidine = ADP + protein N-phospho-L-histidine.</text>
        <dbReference type="EC" id="2.7.13.3"/>
    </reaction>
</comment>
<dbReference type="InterPro" id="IPR050428">
    <property type="entry name" value="TCS_sensor_his_kinase"/>
</dbReference>
<dbReference type="EC" id="2.7.13.3" evidence="2"/>
<evidence type="ECO:0000256" key="2">
    <source>
        <dbReference type="ARBA" id="ARBA00012438"/>
    </source>
</evidence>
<sequence length="568" mass="60900">MPDFFEPAAGAERQDVRRHGRPLTRGKRRQSSSIRAFHLSISVLPAAVVGLFGLAAVAVLYSGDAVTQKTRLVLAVAAAGAAITLGAAVLAADAATRRMQRQYAQSAVRDRENVQRWLGELGFLVAQGRQDLQELVERLRAGETVASRAEDHPATDTGDPFQRLACELRKAQSEAWNVALDAASRKPTDGADRRVGVFVNLARRMQTLSHRAIQGLDELENQVEDPDLLKGLFRVDHLTTRMRRQAESLAVIGGAASRRQWTRPVTVYEVLRSAIAEVEHYNRVKVVPPVDGTLHGGAVADVIHLLAELIENATKFSPPHTQVLVRVESVTAGLAIEIEDRGLGIPREDQRRLNDLLADHEQVDTGELLQDGRIGLLVVSALARRHNVRVQLQGNLYGGTQAVVVVPKELVGTEAEKAAVRPQAQPAHSLPAPAPAASAPAAVSAPPRLAGFEQGVDAGPDPAGDDRDALGARPAARPSAAAEVRSDPQAGVPAPRTGPTRPTGAGERPPLPRRQAQTHLAPELVNAPEPRQDDQEVEHNPGLMAAFQKGMRSALENDGTADDIESAN</sequence>
<protein>
    <recommendedName>
        <fullName evidence="2">histidine kinase</fullName>
        <ecNumber evidence="2">2.7.13.3</ecNumber>
    </recommendedName>
</protein>
<dbReference type="AlphaFoldDB" id="A0A7W3MWA6"/>
<dbReference type="Pfam" id="PF02518">
    <property type="entry name" value="HATPase_c"/>
    <property type="match status" value="1"/>
</dbReference>
<evidence type="ECO:0000313" key="12">
    <source>
        <dbReference type="Proteomes" id="UP000539313"/>
    </source>
</evidence>
<feature type="compositionally biased region" description="Low complexity" evidence="8">
    <location>
        <begin position="493"/>
        <end position="508"/>
    </location>
</feature>
<evidence type="ECO:0000256" key="7">
    <source>
        <dbReference type="ARBA" id="ARBA00022989"/>
    </source>
</evidence>
<dbReference type="PANTHER" id="PTHR45436">
    <property type="entry name" value="SENSOR HISTIDINE KINASE YKOH"/>
    <property type="match status" value="1"/>
</dbReference>
<keyword evidence="5 9" id="KW-0812">Transmembrane</keyword>
<keyword evidence="3" id="KW-0597">Phosphoprotein</keyword>
<evidence type="ECO:0000256" key="4">
    <source>
        <dbReference type="ARBA" id="ARBA00022679"/>
    </source>
</evidence>
<keyword evidence="4" id="KW-0808">Transferase</keyword>
<feature type="region of interest" description="Disordered" evidence="8">
    <location>
        <begin position="417"/>
        <end position="568"/>
    </location>
</feature>
<gene>
    <name evidence="11" type="ORF">HNR21_001982</name>
</gene>
<dbReference type="GO" id="GO:0004673">
    <property type="term" value="F:protein histidine kinase activity"/>
    <property type="evidence" value="ECO:0007669"/>
    <property type="project" value="UniProtKB-EC"/>
</dbReference>
<feature type="transmembrane region" description="Helical" evidence="9">
    <location>
        <begin position="72"/>
        <end position="92"/>
    </location>
</feature>
<evidence type="ECO:0000256" key="1">
    <source>
        <dbReference type="ARBA" id="ARBA00000085"/>
    </source>
</evidence>
<keyword evidence="7 9" id="KW-1133">Transmembrane helix</keyword>
<dbReference type="PANTHER" id="PTHR45436:SF5">
    <property type="entry name" value="SENSOR HISTIDINE KINASE TRCS"/>
    <property type="match status" value="1"/>
</dbReference>
<evidence type="ECO:0000256" key="5">
    <source>
        <dbReference type="ARBA" id="ARBA00022692"/>
    </source>
</evidence>
<dbReference type="Proteomes" id="UP000539313">
    <property type="component" value="Unassembled WGS sequence"/>
</dbReference>
<dbReference type="SUPFAM" id="SSF55874">
    <property type="entry name" value="ATPase domain of HSP90 chaperone/DNA topoisomerase II/histidine kinase"/>
    <property type="match status" value="1"/>
</dbReference>
<name>A0A7W3MWA6_9ACTN</name>
<dbReference type="GO" id="GO:0005886">
    <property type="term" value="C:plasma membrane"/>
    <property type="evidence" value="ECO:0007669"/>
    <property type="project" value="TreeGrafter"/>
</dbReference>
<feature type="compositionally biased region" description="Low complexity" evidence="8">
    <location>
        <begin position="422"/>
        <end position="450"/>
    </location>
</feature>
<reference evidence="11 12" key="1">
    <citation type="submission" date="2020-08" db="EMBL/GenBank/DDBJ databases">
        <title>Sequencing the genomes of 1000 actinobacteria strains.</title>
        <authorList>
            <person name="Klenk H.-P."/>
        </authorList>
    </citation>
    <scope>NUCLEOTIDE SEQUENCE [LARGE SCALE GENOMIC DNA]</scope>
    <source>
        <strain evidence="11 12">DSM 45823</strain>
    </source>
</reference>
<organism evidence="11 12">
    <name type="scientific">Thermomonospora cellulosilytica</name>
    <dbReference type="NCBI Taxonomy" id="1411118"/>
    <lineage>
        <taxon>Bacteria</taxon>
        <taxon>Bacillati</taxon>
        <taxon>Actinomycetota</taxon>
        <taxon>Actinomycetes</taxon>
        <taxon>Streptosporangiales</taxon>
        <taxon>Thermomonosporaceae</taxon>
        <taxon>Thermomonospora</taxon>
    </lineage>
</organism>
<feature type="compositionally biased region" description="Basic and acidic residues" evidence="8">
    <location>
        <begin position="530"/>
        <end position="539"/>
    </location>
</feature>
<evidence type="ECO:0000256" key="8">
    <source>
        <dbReference type="SAM" id="MobiDB-lite"/>
    </source>
</evidence>
<proteinExistence type="predicted"/>
<comment type="caution">
    <text evidence="11">The sequence shown here is derived from an EMBL/GenBank/DDBJ whole genome shotgun (WGS) entry which is preliminary data.</text>
</comment>
<evidence type="ECO:0000256" key="6">
    <source>
        <dbReference type="ARBA" id="ARBA00022777"/>
    </source>
</evidence>
<feature type="domain" description="Histidine kinase" evidence="10">
    <location>
        <begin position="302"/>
        <end position="410"/>
    </location>
</feature>
<feature type="compositionally biased region" description="Acidic residues" evidence="8">
    <location>
        <begin position="559"/>
        <end position="568"/>
    </location>
</feature>
<feature type="region of interest" description="Disordered" evidence="8">
    <location>
        <begin position="1"/>
        <end position="29"/>
    </location>
</feature>
<dbReference type="SMART" id="SM00387">
    <property type="entry name" value="HATPase_c"/>
    <property type="match status" value="1"/>
</dbReference>
<keyword evidence="9" id="KW-0472">Membrane</keyword>
<dbReference type="PROSITE" id="PS50109">
    <property type="entry name" value="HIS_KIN"/>
    <property type="match status" value="1"/>
</dbReference>
<dbReference type="InterPro" id="IPR036890">
    <property type="entry name" value="HATPase_C_sf"/>
</dbReference>
<dbReference type="InterPro" id="IPR003594">
    <property type="entry name" value="HATPase_dom"/>
</dbReference>
<feature type="compositionally biased region" description="Basic residues" evidence="8">
    <location>
        <begin position="18"/>
        <end position="29"/>
    </location>
</feature>
<evidence type="ECO:0000256" key="3">
    <source>
        <dbReference type="ARBA" id="ARBA00022553"/>
    </source>
</evidence>
<keyword evidence="6 11" id="KW-0418">Kinase</keyword>
<evidence type="ECO:0000256" key="9">
    <source>
        <dbReference type="SAM" id="Phobius"/>
    </source>
</evidence>
<dbReference type="Gene3D" id="3.30.565.10">
    <property type="entry name" value="Histidine kinase-like ATPase, C-terminal domain"/>
    <property type="match status" value="1"/>
</dbReference>
<accession>A0A7W3MWA6</accession>
<dbReference type="RefSeq" id="WP_182704969.1">
    <property type="nucleotide sequence ID" value="NZ_JACJII010000001.1"/>
</dbReference>
<evidence type="ECO:0000259" key="10">
    <source>
        <dbReference type="PROSITE" id="PS50109"/>
    </source>
</evidence>
<keyword evidence="12" id="KW-1185">Reference proteome</keyword>